<evidence type="ECO:0000256" key="2">
    <source>
        <dbReference type="SAM" id="Phobius"/>
    </source>
</evidence>
<comment type="caution">
    <text evidence="3">The sequence shown here is derived from an EMBL/GenBank/DDBJ whole genome shotgun (WGS) entry which is preliminary data.</text>
</comment>
<feature type="non-terminal residue" evidence="3">
    <location>
        <position position="1"/>
    </location>
</feature>
<feature type="region of interest" description="Disordered" evidence="1">
    <location>
        <begin position="83"/>
        <end position="122"/>
    </location>
</feature>
<feature type="transmembrane region" description="Helical" evidence="2">
    <location>
        <begin position="43"/>
        <end position="68"/>
    </location>
</feature>
<organism evidence="3 4">
    <name type="scientific">Prorocentrum cordatum</name>
    <dbReference type="NCBI Taxonomy" id="2364126"/>
    <lineage>
        <taxon>Eukaryota</taxon>
        <taxon>Sar</taxon>
        <taxon>Alveolata</taxon>
        <taxon>Dinophyceae</taxon>
        <taxon>Prorocentrales</taxon>
        <taxon>Prorocentraceae</taxon>
        <taxon>Prorocentrum</taxon>
    </lineage>
</organism>
<feature type="non-terminal residue" evidence="3">
    <location>
        <position position="369"/>
    </location>
</feature>
<protein>
    <submittedName>
        <fullName evidence="3">Uncharacterized protein</fullName>
    </submittedName>
</protein>
<dbReference type="Proteomes" id="UP001189429">
    <property type="component" value="Unassembled WGS sequence"/>
</dbReference>
<gene>
    <name evidence="3" type="ORF">PCOR1329_LOCUS16512</name>
</gene>
<accession>A0ABN9R3X4</accession>
<keyword evidence="2" id="KW-1133">Transmembrane helix</keyword>
<feature type="transmembrane region" description="Helical" evidence="2">
    <location>
        <begin position="12"/>
        <end position="31"/>
    </location>
</feature>
<feature type="compositionally biased region" description="Basic and acidic residues" evidence="1">
    <location>
        <begin position="98"/>
        <end position="111"/>
    </location>
</feature>
<sequence length="369" mass="38113">GLPSVSLSANAPNTATAIVIAVVIPASARLWRSSWSTAGQRRLLRPSGVFLLGALAGIAVALSVLVAVAQDLIRRGAVGFPASSPPRAAVTGGPPMGPRERAGRRLRDPSPKGKKGGKGVAVKEPLLPPRWTVTVALRPWSITAPPSITRGSWAHMWRKMSMRSCPPITTVPWNSLNNADLERIHFSVTIDVRPRGVPSLGSVLYTSAPLTAAEISELLAEAGQACNLERARRRLPRLGDAVRAIGGAATAATPVHAVVPAPGGARFAPAGGAWVLAEPLIGHDVGAEFAMPVGAAALGSMALVVIDGVVASLEMLAEGAGIARWALARGNLLCDDPRAQTERALVEAVGLITACTRQAEGLPPPPLLG</sequence>
<evidence type="ECO:0000313" key="3">
    <source>
        <dbReference type="EMBL" id="CAK0812164.1"/>
    </source>
</evidence>
<keyword evidence="2" id="KW-0472">Membrane</keyword>
<evidence type="ECO:0000256" key="1">
    <source>
        <dbReference type="SAM" id="MobiDB-lite"/>
    </source>
</evidence>
<keyword evidence="2" id="KW-0812">Transmembrane</keyword>
<keyword evidence="4" id="KW-1185">Reference proteome</keyword>
<evidence type="ECO:0000313" key="4">
    <source>
        <dbReference type="Proteomes" id="UP001189429"/>
    </source>
</evidence>
<proteinExistence type="predicted"/>
<dbReference type="EMBL" id="CAUYUJ010005069">
    <property type="protein sequence ID" value="CAK0812164.1"/>
    <property type="molecule type" value="Genomic_DNA"/>
</dbReference>
<name>A0ABN9R3X4_9DINO</name>
<reference evidence="3" key="1">
    <citation type="submission" date="2023-10" db="EMBL/GenBank/DDBJ databases">
        <authorList>
            <person name="Chen Y."/>
            <person name="Shah S."/>
            <person name="Dougan E. K."/>
            <person name="Thang M."/>
            <person name="Chan C."/>
        </authorList>
    </citation>
    <scope>NUCLEOTIDE SEQUENCE [LARGE SCALE GENOMIC DNA]</scope>
</reference>